<keyword evidence="1" id="KW-0175">Coiled coil</keyword>
<dbReference type="InParanoid" id="S7XK85"/>
<dbReference type="HOGENOM" id="CLU_1042718_0_0_1"/>
<name>S7XK85_SPRLO</name>
<gene>
    <name evidence="2" type="ORF">SLOPH_1767</name>
</gene>
<sequence>MIFMIFLVFSYSNQYYIKLKENSQYITNQSNAGTTSDINSAGKFTIERISGGDEVIIKEADGSVFDMRGNGKELMLYGIIHRHSNQRFTIRLEGYRDYSIRSDNGQCLQHDSGSSSIYRTTCSYNNNQFFDFIEIEKHGSNKEIEELKRSIENLMNTIQSSVASKSQLNDLINKEKGANRKELEKFEKGLENIKKMIESTVATKKQLNEIKCEIEHTLNTKSQITDLINKTNKNKNIICSINRSLKKHIRCKDTRDSKYSSRRRPSY</sequence>
<keyword evidence="3" id="KW-1185">Reference proteome</keyword>
<reference evidence="3" key="1">
    <citation type="journal article" date="2013" name="PLoS Genet.">
        <title>The genome of Spraguea lophii and the basis of host-microsporidian interactions.</title>
        <authorList>
            <person name="Campbell S.E."/>
            <person name="Williams T.A."/>
            <person name="Yousuf A."/>
            <person name="Soanes D.M."/>
            <person name="Paszkiewicz K.H."/>
            <person name="Williams B.A.P."/>
        </authorList>
    </citation>
    <scope>NUCLEOTIDE SEQUENCE [LARGE SCALE GENOMIC DNA]</scope>
    <source>
        <strain evidence="3">42_110</strain>
    </source>
</reference>
<dbReference type="AlphaFoldDB" id="S7XK85"/>
<dbReference type="OrthoDB" id="10661356at2759"/>
<evidence type="ECO:0000313" key="2">
    <source>
        <dbReference type="EMBL" id="EPR79474.1"/>
    </source>
</evidence>
<dbReference type="Gene3D" id="2.80.10.50">
    <property type="match status" value="1"/>
</dbReference>
<evidence type="ECO:0000313" key="3">
    <source>
        <dbReference type="Proteomes" id="UP000014978"/>
    </source>
</evidence>
<protein>
    <submittedName>
        <fullName evidence="2">Uncharacterized protein</fullName>
    </submittedName>
</protein>
<accession>S7XK85</accession>
<dbReference type="Proteomes" id="UP000014978">
    <property type="component" value="Unassembled WGS sequence"/>
</dbReference>
<dbReference type="SUPFAM" id="SSF50370">
    <property type="entry name" value="Ricin B-like lectins"/>
    <property type="match status" value="1"/>
</dbReference>
<feature type="coiled-coil region" evidence="1">
    <location>
        <begin position="137"/>
        <end position="164"/>
    </location>
</feature>
<comment type="caution">
    <text evidence="2">The sequence shown here is derived from an EMBL/GenBank/DDBJ whole genome shotgun (WGS) entry which is preliminary data.</text>
</comment>
<dbReference type="CDD" id="cd00161">
    <property type="entry name" value="beta-trefoil_Ricin-like"/>
    <property type="match status" value="1"/>
</dbReference>
<dbReference type="VEuPathDB" id="MicrosporidiaDB:SLOPH_1767"/>
<organism evidence="2 3">
    <name type="scientific">Spraguea lophii (strain 42_110)</name>
    <name type="common">Microsporidian parasite</name>
    <dbReference type="NCBI Taxonomy" id="1358809"/>
    <lineage>
        <taxon>Eukaryota</taxon>
        <taxon>Fungi</taxon>
        <taxon>Fungi incertae sedis</taxon>
        <taxon>Microsporidia</taxon>
        <taxon>Spragueidae</taxon>
        <taxon>Spraguea</taxon>
    </lineage>
</organism>
<dbReference type="InterPro" id="IPR035992">
    <property type="entry name" value="Ricin_B-like_lectins"/>
</dbReference>
<dbReference type="EMBL" id="ATCN01000236">
    <property type="protein sequence ID" value="EPR79474.1"/>
    <property type="molecule type" value="Genomic_DNA"/>
</dbReference>
<evidence type="ECO:0000256" key="1">
    <source>
        <dbReference type="SAM" id="Coils"/>
    </source>
</evidence>
<proteinExistence type="predicted"/>